<dbReference type="AlphaFoldDB" id="A0A8T2MMU6"/>
<evidence type="ECO:0000313" key="2">
    <source>
        <dbReference type="Proteomes" id="UP000824540"/>
    </source>
</evidence>
<dbReference type="EMBL" id="JAFBMS010002257">
    <property type="protein sequence ID" value="KAG9328420.1"/>
    <property type="molecule type" value="Genomic_DNA"/>
</dbReference>
<gene>
    <name evidence="1" type="ORF">JZ751_014008</name>
</gene>
<comment type="caution">
    <text evidence="1">The sequence shown here is derived from an EMBL/GenBank/DDBJ whole genome shotgun (WGS) entry which is preliminary data.</text>
</comment>
<keyword evidence="2" id="KW-1185">Reference proteome</keyword>
<proteinExistence type="predicted"/>
<reference evidence="1" key="1">
    <citation type="thesis" date="2021" institute="BYU ScholarsArchive" country="Provo, UT, USA">
        <title>Applications of and Algorithms for Genome Assembly and Genomic Analyses with an Emphasis on Marine Teleosts.</title>
        <authorList>
            <person name="Pickett B.D."/>
        </authorList>
    </citation>
    <scope>NUCLEOTIDE SEQUENCE</scope>
    <source>
        <strain evidence="1">HI-2016</strain>
    </source>
</reference>
<protein>
    <submittedName>
        <fullName evidence="1">Uncharacterized protein</fullName>
    </submittedName>
</protein>
<accession>A0A8T2MMU6</accession>
<sequence length="66" mass="7390">MYGTTEDADDKLGAITGWWLPVWSTLQMLLKSAEGSSLSPFRCIGGGMKRKYAVSSTQRRSLQQHR</sequence>
<organism evidence="1 2">
    <name type="scientific">Albula glossodonta</name>
    <name type="common">roundjaw bonefish</name>
    <dbReference type="NCBI Taxonomy" id="121402"/>
    <lineage>
        <taxon>Eukaryota</taxon>
        <taxon>Metazoa</taxon>
        <taxon>Chordata</taxon>
        <taxon>Craniata</taxon>
        <taxon>Vertebrata</taxon>
        <taxon>Euteleostomi</taxon>
        <taxon>Actinopterygii</taxon>
        <taxon>Neopterygii</taxon>
        <taxon>Teleostei</taxon>
        <taxon>Albuliformes</taxon>
        <taxon>Albulidae</taxon>
        <taxon>Albula</taxon>
    </lineage>
</organism>
<dbReference type="Proteomes" id="UP000824540">
    <property type="component" value="Unassembled WGS sequence"/>
</dbReference>
<evidence type="ECO:0000313" key="1">
    <source>
        <dbReference type="EMBL" id="KAG9328420.1"/>
    </source>
</evidence>
<name>A0A8T2MMU6_9TELE</name>